<comment type="subcellular location">
    <subcellularLocation>
        <location evidence="1">Cell membrane</location>
        <topology evidence="1">Multi-pass membrane protein</topology>
    </subcellularLocation>
</comment>
<evidence type="ECO:0000256" key="7">
    <source>
        <dbReference type="ARBA" id="ARBA00023136"/>
    </source>
</evidence>
<evidence type="ECO:0000313" key="10">
    <source>
        <dbReference type="EMBL" id="TKX33384.1"/>
    </source>
</evidence>
<dbReference type="SUPFAM" id="SSF103473">
    <property type="entry name" value="MFS general substrate transporter"/>
    <property type="match status" value="1"/>
</dbReference>
<dbReference type="InterPro" id="IPR011701">
    <property type="entry name" value="MFS"/>
</dbReference>
<dbReference type="RefSeq" id="WP_137624427.1">
    <property type="nucleotide sequence ID" value="NZ_NXLY01000017.1"/>
</dbReference>
<feature type="transmembrane region" description="Helical" evidence="8">
    <location>
        <begin position="287"/>
        <end position="304"/>
    </location>
</feature>
<organism evidence="10 11">
    <name type="scientific">Campylobacter taeniopygiae</name>
    <dbReference type="NCBI Taxonomy" id="2510188"/>
    <lineage>
        <taxon>Bacteria</taxon>
        <taxon>Pseudomonadati</taxon>
        <taxon>Campylobacterota</taxon>
        <taxon>Epsilonproteobacteria</taxon>
        <taxon>Campylobacterales</taxon>
        <taxon>Campylobacteraceae</taxon>
        <taxon>Campylobacter</taxon>
    </lineage>
</organism>
<comment type="caution">
    <text evidence="10">The sequence shown here is derived from an EMBL/GenBank/DDBJ whole genome shotgun (WGS) entry which is preliminary data.</text>
</comment>
<keyword evidence="11" id="KW-1185">Reference proteome</keyword>
<sequence length="408" mass="46443">MQNSFLFNMQRIGVAFIIFSVYAVFSASWASTGSLMPLIKADLGLDNQKATLITSIVVVAKIFGASFTAFLIYKFGLKKGYFLGCLLMSSSVFLTFIESYLGILIIRFLMGLGSACALVCLVPITQQWFEKKSLHFMISINTNSNIVGYIIGILFAESISNYFGNWRYSLSFYAWINLVLIVLWIFIGKDQKMDEKQEKIDNKKEFLSAIKSRLTWGMIVFYMGPILFLNSIFTFLPTFYVEYAGFTKELAEIAKKEIPVLANVAIIFGPFIGIYFKRKGYSFKKMLLVGSLCMLVSGICMLFLKKWIMVEIFAVLSGLFFSLWWPFFFNLPSELKDTNPQRSAYIMSTFWTITFIILSLNLEIVSFSVDKTKSFTLGFTYMFILILVSAIASLFVLPKKDHFIEGGK</sequence>
<dbReference type="Pfam" id="PF07690">
    <property type="entry name" value="MFS_1"/>
    <property type="match status" value="1"/>
</dbReference>
<name>A0ABY2TLT7_9BACT</name>
<feature type="domain" description="Major facilitator superfamily (MFS) profile" evidence="9">
    <location>
        <begin position="6"/>
        <end position="401"/>
    </location>
</feature>
<dbReference type="PANTHER" id="PTHR43271:SF2">
    <property type="entry name" value="BLL2771 PROTEIN"/>
    <property type="match status" value="1"/>
</dbReference>
<feature type="transmembrane region" description="Helical" evidence="8">
    <location>
        <begin position="214"/>
        <end position="238"/>
    </location>
</feature>
<evidence type="ECO:0000313" key="11">
    <source>
        <dbReference type="Proteomes" id="UP000309584"/>
    </source>
</evidence>
<dbReference type="EMBL" id="NXLY01000017">
    <property type="protein sequence ID" value="TKX33384.1"/>
    <property type="molecule type" value="Genomic_DNA"/>
</dbReference>
<evidence type="ECO:0000256" key="8">
    <source>
        <dbReference type="SAM" id="Phobius"/>
    </source>
</evidence>
<keyword evidence="6 8" id="KW-1133">Transmembrane helix</keyword>
<dbReference type="PROSITE" id="PS50850">
    <property type="entry name" value="MFS"/>
    <property type="match status" value="1"/>
</dbReference>
<evidence type="ECO:0000256" key="1">
    <source>
        <dbReference type="ARBA" id="ARBA00004651"/>
    </source>
</evidence>
<protein>
    <recommendedName>
        <fullName evidence="9">Major facilitator superfamily (MFS) profile domain-containing protein</fullName>
    </recommendedName>
</protein>
<reference evidence="10 11" key="1">
    <citation type="submission" date="2018-05" db="EMBL/GenBank/DDBJ databases">
        <title>Novel Campyloabacter and Helicobacter Species and Strains.</title>
        <authorList>
            <person name="Mannion A.J."/>
            <person name="Shen Z."/>
            <person name="Fox J.G."/>
        </authorList>
    </citation>
    <scope>NUCLEOTIDE SEQUENCE [LARGE SCALE GENOMIC DNA]</scope>
    <source>
        <strain evidence="11">MIT10-5678</strain>
    </source>
</reference>
<evidence type="ECO:0000256" key="3">
    <source>
        <dbReference type="ARBA" id="ARBA00022448"/>
    </source>
</evidence>
<evidence type="ECO:0000256" key="2">
    <source>
        <dbReference type="ARBA" id="ARBA00008335"/>
    </source>
</evidence>
<feature type="transmembrane region" description="Helical" evidence="8">
    <location>
        <begin position="170"/>
        <end position="187"/>
    </location>
</feature>
<feature type="transmembrane region" description="Helical" evidence="8">
    <location>
        <begin position="12"/>
        <end position="30"/>
    </location>
</feature>
<feature type="transmembrane region" description="Helical" evidence="8">
    <location>
        <begin position="258"/>
        <end position="275"/>
    </location>
</feature>
<dbReference type="PANTHER" id="PTHR43271">
    <property type="entry name" value="BLL2771 PROTEIN"/>
    <property type="match status" value="1"/>
</dbReference>
<accession>A0ABY2TLT7</accession>
<evidence type="ECO:0000259" key="9">
    <source>
        <dbReference type="PROSITE" id="PS50850"/>
    </source>
</evidence>
<proteinExistence type="inferred from homology"/>
<dbReference type="InterPro" id="IPR020846">
    <property type="entry name" value="MFS_dom"/>
</dbReference>
<dbReference type="InterPro" id="IPR036259">
    <property type="entry name" value="MFS_trans_sf"/>
</dbReference>
<feature type="transmembrane region" description="Helical" evidence="8">
    <location>
        <begin position="343"/>
        <end position="362"/>
    </location>
</feature>
<evidence type="ECO:0000256" key="4">
    <source>
        <dbReference type="ARBA" id="ARBA00022475"/>
    </source>
</evidence>
<feature type="transmembrane region" description="Helical" evidence="8">
    <location>
        <begin position="103"/>
        <end position="125"/>
    </location>
</feature>
<feature type="transmembrane region" description="Helical" evidence="8">
    <location>
        <begin position="80"/>
        <end position="97"/>
    </location>
</feature>
<dbReference type="CDD" id="cd06174">
    <property type="entry name" value="MFS"/>
    <property type="match status" value="1"/>
</dbReference>
<dbReference type="Proteomes" id="UP000309584">
    <property type="component" value="Unassembled WGS sequence"/>
</dbReference>
<feature type="transmembrane region" description="Helical" evidence="8">
    <location>
        <begin position="374"/>
        <end position="397"/>
    </location>
</feature>
<dbReference type="Gene3D" id="1.20.1250.20">
    <property type="entry name" value="MFS general substrate transporter like domains"/>
    <property type="match status" value="2"/>
</dbReference>
<gene>
    <name evidence="10" type="ORF">CQA75_07830</name>
</gene>
<keyword evidence="5 8" id="KW-0812">Transmembrane</keyword>
<feature type="transmembrane region" description="Helical" evidence="8">
    <location>
        <begin position="50"/>
        <end position="73"/>
    </location>
</feature>
<keyword evidence="3" id="KW-0813">Transport</keyword>
<keyword evidence="7 8" id="KW-0472">Membrane</keyword>
<keyword evidence="4" id="KW-1003">Cell membrane</keyword>
<evidence type="ECO:0000256" key="5">
    <source>
        <dbReference type="ARBA" id="ARBA00022692"/>
    </source>
</evidence>
<feature type="transmembrane region" description="Helical" evidence="8">
    <location>
        <begin position="310"/>
        <end position="331"/>
    </location>
</feature>
<comment type="similarity">
    <text evidence="2">Belongs to the major facilitator superfamily.</text>
</comment>
<evidence type="ECO:0000256" key="6">
    <source>
        <dbReference type="ARBA" id="ARBA00022989"/>
    </source>
</evidence>